<evidence type="ECO:0000256" key="2">
    <source>
        <dbReference type="ARBA" id="ARBA00023015"/>
    </source>
</evidence>
<evidence type="ECO:0000256" key="3">
    <source>
        <dbReference type="ARBA" id="ARBA00023125"/>
    </source>
</evidence>
<dbReference type="PROSITE" id="PS00356">
    <property type="entry name" value="HTH_LACI_1"/>
    <property type="match status" value="1"/>
</dbReference>
<dbReference type="InterPro" id="IPR010982">
    <property type="entry name" value="Lambda_DNA-bd_dom_sf"/>
</dbReference>
<dbReference type="GO" id="GO:0000976">
    <property type="term" value="F:transcription cis-regulatory region binding"/>
    <property type="evidence" value="ECO:0007669"/>
    <property type="project" value="TreeGrafter"/>
</dbReference>
<dbReference type="GO" id="GO:0003700">
    <property type="term" value="F:DNA-binding transcription factor activity"/>
    <property type="evidence" value="ECO:0007669"/>
    <property type="project" value="TreeGrafter"/>
</dbReference>
<protein>
    <submittedName>
        <fullName evidence="6">Transcriptional regulator, LacI family</fullName>
    </submittedName>
</protein>
<keyword evidence="4" id="KW-0804">Transcription</keyword>
<dbReference type="InterPro" id="IPR000843">
    <property type="entry name" value="HTH_LacI"/>
</dbReference>
<dbReference type="OrthoDB" id="9785139at2"/>
<dbReference type="SUPFAM" id="SSF53822">
    <property type="entry name" value="Periplasmic binding protein-like I"/>
    <property type="match status" value="1"/>
</dbReference>
<feature type="domain" description="HTH lacI-type" evidence="5">
    <location>
        <begin position="6"/>
        <end position="60"/>
    </location>
</feature>
<dbReference type="InterPro" id="IPR028082">
    <property type="entry name" value="Peripla_BP_I"/>
</dbReference>
<dbReference type="Pfam" id="PF13377">
    <property type="entry name" value="Peripla_BP_3"/>
    <property type="match status" value="1"/>
</dbReference>
<dbReference type="STRING" id="675864.SAMN04489747_1920"/>
<dbReference type="PANTHER" id="PTHR30146">
    <property type="entry name" value="LACI-RELATED TRANSCRIPTIONAL REPRESSOR"/>
    <property type="match status" value="1"/>
</dbReference>
<keyword evidence="3" id="KW-0238">DNA-binding</keyword>
<dbReference type="InterPro" id="IPR046335">
    <property type="entry name" value="LacI/GalR-like_sensor"/>
</dbReference>
<evidence type="ECO:0000313" key="6">
    <source>
        <dbReference type="EMBL" id="SDD86222.1"/>
    </source>
</evidence>
<dbReference type="CDD" id="cd01392">
    <property type="entry name" value="HTH_LacI"/>
    <property type="match status" value="1"/>
</dbReference>
<keyword evidence="2" id="KW-0805">Transcription regulation</keyword>
<dbReference type="EMBL" id="LT629688">
    <property type="protein sequence ID" value="SDD86222.1"/>
    <property type="molecule type" value="Genomic_DNA"/>
</dbReference>
<evidence type="ECO:0000313" key="7">
    <source>
        <dbReference type="Proteomes" id="UP000198546"/>
    </source>
</evidence>
<keyword evidence="1" id="KW-0678">Repressor</keyword>
<dbReference type="SMART" id="SM00354">
    <property type="entry name" value="HTH_LACI"/>
    <property type="match status" value="1"/>
</dbReference>
<proteinExistence type="predicted"/>
<accession>A0A1G6Y7F7</accession>
<dbReference type="PROSITE" id="PS50932">
    <property type="entry name" value="HTH_LACI_2"/>
    <property type="match status" value="1"/>
</dbReference>
<organism evidence="6 7">
    <name type="scientific">Auraticoccus monumenti</name>
    <dbReference type="NCBI Taxonomy" id="675864"/>
    <lineage>
        <taxon>Bacteria</taxon>
        <taxon>Bacillati</taxon>
        <taxon>Actinomycetota</taxon>
        <taxon>Actinomycetes</taxon>
        <taxon>Propionibacteriales</taxon>
        <taxon>Propionibacteriaceae</taxon>
        <taxon>Auraticoccus</taxon>
    </lineage>
</organism>
<keyword evidence="7" id="KW-1185">Reference proteome</keyword>
<gene>
    <name evidence="6" type="ORF">SAMN04489747_1920</name>
</gene>
<evidence type="ECO:0000259" key="5">
    <source>
        <dbReference type="PROSITE" id="PS50932"/>
    </source>
</evidence>
<evidence type="ECO:0000256" key="4">
    <source>
        <dbReference type="ARBA" id="ARBA00023163"/>
    </source>
</evidence>
<dbReference type="Gene3D" id="1.10.260.40">
    <property type="entry name" value="lambda repressor-like DNA-binding domains"/>
    <property type="match status" value="1"/>
</dbReference>
<dbReference type="Proteomes" id="UP000198546">
    <property type="component" value="Chromosome i"/>
</dbReference>
<reference evidence="6 7" key="1">
    <citation type="submission" date="2016-10" db="EMBL/GenBank/DDBJ databases">
        <authorList>
            <person name="de Groot N.N."/>
        </authorList>
    </citation>
    <scope>NUCLEOTIDE SEQUENCE [LARGE SCALE GENOMIC DNA]</scope>
    <source>
        <strain evidence="6 7">MON 2.2</strain>
    </source>
</reference>
<dbReference type="SUPFAM" id="SSF47413">
    <property type="entry name" value="lambda repressor-like DNA-binding domains"/>
    <property type="match status" value="1"/>
</dbReference>
<sequence length="331" mass="33480">MDRRPVLLRDVAAAAGVSVPTASKVLNGGGRVAPATRDRILAAAEALDFRPDALAQFFATGRSRTIGVLTQNAPATFTLPVLVGAVTTLGARGLASLPVDGLTPANVRALQARRVDGLVVVGDGLGSPVHSVTEHFDVPVVYAFGISDDPRDTSFVPDGVMAGRLGTEHLLAGGRRRLVHVTASGDQAADERLQGVQAVLAEAGLELVAPPARGGWSEQWGVTAARRLLDEGTDVDAVFCGNDQIAAGVLTVLRTAGTRVPEDVAVLGVDNWPGGAAGGGGPLLTTIDPELGALGAAAAEHLLAAPPDHSGGVVRTPCRLVAGASTGAAAL</sequence>
<dbReference type="Pfam" id="PF00356">
    <property type="entry name" value="LacI"/>
    <property type="match status" value="1"/>
</dbReference>
<name>A0A1G6Y7F7_9ACTN</name>
<dbReference type="Gene3D" id="3.40.50.2300">
    <property type="match status" value="2"/>
</dbReference>
<dbReference type="RefSeq" id="WP_090592732.1">
    <property type="nucleotide sequence ID" value="NZ_LT629688.1"/>
</dbReference>
<dbReference type="AlphaFoldDB" id="A0A1G6Y7F7"/>
<dbReference type="PANTHER" id="PTHR30146:SF148">
    <property type="entry name" value="HTH-TYPE TRANSCRIPTIONAL REPRESSOR PURR-RELATED"/>
    <property type="match status" value="1"/>
</dbReference>
<evidence type="ECO:0000256" key="1">
    <source>
        <dbReference type="ARBA" id="ARBA00022491"/>
    </source>
</evidence>